<evidence type="ECO:0000256" key="2">
    <source>
        <dbReference type="SAM" id="MobiDB-lite"/>
    </source>
</evidence>
<keyword evidence="6" id="KW-1185">Reference proteome</keyword>
<protein>
    <submittedName>
        <fullName evidence="5">NHL repeat</fullName>
    </submittedName>
</protein>
<sequence length="505" mass="56504">MSRDILVLSILILLLSGFVSSAPSANSPAKILNGFISNHGSSLMKWLWSLKTTTKTTIATRSMVKFENGYSVETVFDGSKLGIEPYSIEVLPNGELLILDSENSNIYKISSSLSLYSRPRLVTGSPEGYPGHVDGRLRDAKLNHPKGLTVDDRGNIYVADTVNNAIRKISEGGVTTIAGGKTVRNGGHVDGPSEDAKFSNDFDVVYVGSSCSLLVIDRGNKAIREIQLHFDDCAYQYGSGFPLGIAVLVAAGFFGYMLALLQRRVGSIVSSHHDQEMFEADPDQKPMKPSRPSLIPTGDEQLEKQEETFVVSLGKLVSNAWDSVMEILRKKQTGTSYQQYHGSTKQSAAFSTSTPWPIQESFVIRDEDEPPPVEPRNPTPRKTYAFMSKDAEKMQQLRQSRAFYSSWDAEFPNQQQQQKQHQKHQHQQQQQHRRHYSSIPHTYYEQDSEKTNEIVFGAVQEQSSKRAAKPKPKPIESGDQMNNTQQNLHYRSHSVSYPYGYYPPT</sequence>
<evidence type="ECO:0000256" key="4">
    <source>
        <dbReference type="SAM" id="SignalP"/>
    </source>
</evidence>
<evidence type="ECO:0000256" key="1">
    <source>
        <dbReference type="ARBA" id="ARBA00022737"/>
    </source>
</evidence>
<keyword evidence="3" id="KW-0812">Transmembrane</keyword>
<accession>A0A8T2BKZ3</accession>
<feature type="region of interest" description="Disordered" evidence="2">
    <location>
        <begin position="361"/>
        <end position="382"/>
    </location>
</feature>
<proteinExistence type="predicted"/>
<keyword evidence="3" id="KW-0472">Membrane</keyword>
<name>A0A8T2BKZ3_9BRAS</name>
<comment type="caution">
    <text evidence="5">The sequence shown here is derived from an EMBL/GenBank/DDBJ whole genome shotgun (WGS) entry which is preliminary data.</text>
</comment>
<keyword evidence="3" id="KW-1133">Transmembrane helix</keyword>
<feature type="chain" id="PRO_5035791270" evidence="4">
    <location>
        <begin position="22"/>
        <end position="505"/>
    </location>
</feature>
<feature type="compositionally biased region" description="Polar residues" evidence="2">
    <location>
        <begin position="479"/>
        <end position="495"/>
    </location>
</feature>
<dbReference type="AlphaFoldDB" id="A0A8T2BKZ3"/>
<evidence type="ECO:0000313" key="5">
    <source>
        <dbReference type="EMBL" id="KAG7586533.1"/>
    </source>
</evidence>
<keyword evidence="1" id="KW-0677">Repeat</keyword>
<feature type="region of interest" description="Disordered" evidence="2">
    <location>
        <begin position="411"/>
        <end position="505"/>
    </location>
</feature>
<feature type="signal peptide" evidence="4">
    <location>
        <begin position="1"/>
        <end position="21"/>
    </location>
</feature>
<gene>
    <name evidence="5" type="ORF">ISN45_Aa02g018230</name>
</gene>
<dbReference type="PANTHER" id="PTHR13833">
    <property type="match status" value="1"/>
</dbReference>
<evidence type="ECO:0000313" key="6">
    <source>
        <dbReference type="Proteomes" id="UP000694240"/>
    </source>
</evidence>
<dbReference type="InterPro" id="IPR001258">
    <property type="entry name" value="NHL_repeat"/>
</dbReference>
<dbReference type="Pfam" id="PF01436">
    <property type="entry name" value="NHL"/>
    <property type="match status" value="1"/>
</dbReference>
<dbReference type="PANTHER" id="PTHR13833:SF84">
    <property type="entry name" value="NHL DOMAIN-CONTAINING PROTEIN"/>
    <property type="match status" value="1"/>
</dbReference>
<dbReference type="EMBL" id="JAEFBK010000007">
    <property type="protein sequence ID" value="KAG7586533.1"/>
    <property type="molecule type" value="Genomic_DNA"/>
</dbReference>
<organism evidence="5 6">
    <name type="scientific">Arabidopsis thaliana x Arabidopsis arenosa</name>
    <dbReference type="NCBI Taxonomy" id="1240361"/>
    <lineage>
        <taxon>Eukaryota</taxon>
        <taxon>Viridiplantae</taxon>
        <taxon>Streptophyta</taxon>
        <taxon>Embryophyta</taxon>
        <taxon>Tracheophyta</taxon>
        <taxon>Spermatophyta</taxon>
        <taxon>Magnoliopsida</taxon>
        <taxon>eudicotyledons</taxon>
        <taxon>Gunneridae</taxon>
        <taxon>Pentapetalae</taxon>
        <taxon>rosids</taxon>
        <taxon>malvids</taxon>
        <taxon>Brassicales</taxon>
        <taxon>Brassicaceae</taxon>
        <taxon>Camelineae</taxon>
        <taxon>Arabidopsis</taxon>
    </lineage>
</organism>
<evidence type="ECO:0000256" key="3">
    <source>
        <dbReference type="SAM" id="Phobius"/>
    </source>
</evidence>
<dbReference type="Proteomes" id="UP000694240">
    <property type="component" value="Chromosome 7"/>
</dbReference>
<keyword evidence="4" id="KW-0732">Signal</keyword>
<reference evidence="5 6" key="1">
    <citation type="submission" date="2020-12" db="EMBL/GenBank/DDBJ databases">
        <title>Concerted genomic and epigenomic changes stabilize Arabidopsis allopolyploids.</title>
        <authorList>
            <person name="Chen Z."/>
        </authorList>
    </citation>
    <scope>NUCLEOTIDE SEQUENCE [LARGE SCALE GENOMIC DNA]</scope>
    <source>
        <strain evidence="5">Allo738</strain>
        <tissue evidence="5">Leaf</tissue>
    </source>
</reference>
<feature type="transmembrane region" description="Helical" evidence="3">
    <location>
        <begin position="241"/>
        <end position="261"/>
    </location>
</feature>
<feature type="compositionally biased region" description="Basic residues" evidence="2">
    <location>
        <begin position="420"/>
        <end position="436"/>
    </location>
</feature>